<feature type="non-terminal residue" evidence="1">
    <location>
        <position position="71"/>
    </location>
</feature>
<name>A0A6A5QSZ8_AMPQU</name>
<organism evidence="1 2">
    <name type="scientific">Ampelomyces quisqualis</name>
    <name type="common">Powdery mildew agent</name>
    <dbReference type="NCBI Taxonomy" id="50730"/>
    <lineage>
        <taxon>Eukaryota</taxon>
        <taxon>Fungi</taxon>
        <taxon>Dikarya</taxon>
        <taxon>Ascomycota</taxon>
        <taxon>Pezizomycotina</taxon>
        <taxon>Dothideomycetes</taxon>
        <taxon>Pleosporomycetidae</taxon>
        <taxon>Pleosporales</taxon>
        <taxon>Pleosporineae</taxon>
        <taxon>Phaeosphaeriaceae</taxon>
        <taxon>Ampelomyces</taxon>
    </lineage>
</organism>
<sequence>QNTEQVNALRRKLYLEKFGSLNYLPTITRPNLAYLLLMCRRYMANLTQDHIDTLDSVYAYLKGTPNASISY</sequence>
<dbReference type="EMBL" id="ML979134">
    <property type="protein sequence ID" value="KAF1917684.1"/>
    <property type="molecule type" value="Genomic_DNA"/>
</dbReference>
<dbReference type="OrthoDB" id="3693885at2759"/>
<dbReference type="Proteomes" id="UP000800096">
    <property type="component" value="Unassembled WGS sequence"/>
</dbReference>
<protein>
    <submittedName>
        <fullName evidence="1">Uncharacterized protein</fullName>
    </submittedName>
</protein>
<proteinExistence type="predicted"/>
<reference evidence="1" key="1">
    <citation type="journal article" date="2020" name="Stud. Mycol.">
        <title>101 Dothideomycetes genomes: a test case for predicting lifestyles and emergence of pathogens.</title>
        <authorList>
            <person name="Haridas S."/>
            <person name="Albert R."/>
            <person name="Binder M."/>
            <person name="Bloem J."/>
            <person name="Labutti K."/>
            <person name="Salamov A."/>
            <person name="Andreopoulos B."/>
            <person name="Baker S."/>
            <person name="Barry K."/>
            <person name="Bills G."/>
            <person name="Bluhm B."/>
            <person name="Cannon C."/>
            <person name="Castanera R."/>
            <person name="Culley D."/>
            <person name="Daum C."/>
            <person name="Ezra D."/>
            <person name="Gonzalez J."/>
            <person name="Henrissat B."/>
            <person name="Kuo A."/>
            <person name="Liang C."/>
            <person name="Lipzen A."/>
            <person name="Lutzoni F."/>
            <person name="Magnuson J."/>
            <person name="Mondo S."/>
            <person name="Nolan M."/>
            <person name="Ohm R."/>
            <person name="Pangilinan J."/>
            <person name="Park H.-J."/>
            <person name="Ramirez L."/>
            <person name="Alfaro M."/>
            <person name="Sun H."/>
            <person name="Tritt A."/>
            <person name="Yoshinaga Y."/>
            <person name="Zwiers L.-H."/>
            <person name="Turgeon B."/>
            <person name="Goodwin S."/>
            <person name="Spatafora J."/>
            <person name="Crous P."/>
            <person name="Grigoriev I."/>
        </authorList>
    </citation>
    <scope>NUCLEOTIDE SEQUENCE</scope>
    <source>
        <strain evidence="1">HMLAC05119</strain>
    </source>
</reference>
<keyword evidence="2" id="KW-1185">Reference proteome</keyword>
<gene>
    <name evidence="1" type="ORF">BDU57DRAFT_434021</name>
</gene>
<accession>A0A6A5QSZ8</accession>
<evidence type="ECO:0000313" key="2">
    <source>
        <dbReference type="Proteomes" id="UP000800096"/>
    </source>
</evidence>
<evidence type="ECO:0000313" key="1">
    <source>
        <dbReference type="EMBL" id="KAF1917684.1"/>
    </source>
</evidence>
<dbReference type="AlphaFoldDB" id="A0A6A5QSZ8"/>
<feature type="non-terminal residue" evidence="1">
    <location>
        <position position="1"/>
    </location>
</feature>